<evidence type="ECO:0000313" key="4">
    <source>
        <dbReference type="EMBL" id="GAA0144190.1"/>
    </source>
</evidence>
<evidence type="ECO:0000259" key="2">
    <source>
        <dbReference type="Pfam" id="PF07727"/>
    </source>
</evidence>
<feature type="compositionally biased region" description="Polar residues" evidence="1">
    <location>
        <begin position="61"/>
        <end position="81"/>
    </location>
</feature>
<dbReference type="EMBL" id="BAABME010000615">
    <property type="protein sequence ID" value="GAA0144190.1"/>
    <property type="molecule type" value="Genomic_DNA"/>
</dbReference>
<feature type="region of interest" description="Disordered" evidence="1">
    <location>
        <begin position="61"/>
        <end position="125"/>
    </location>
</feature>
<dbReference type="Proteomes" id="UP001454036">
    <property type="component" value="Unassembled WGS sequence"/>
</dbReference>
<feature type="compositionally biased region" description="Acidic residues" evidence="1">
    <location>
        <begin position="83"/>
        <end position="99"/>
    </location>
</feature>
<feature type="domain" description="Reverse transcriptase Ty1/copia-type" evidence="2">
    <location>
        <begin position="171"/>
        <end position="310"/>
    </location>
</feature>
<dbReference type="Pfam" id="PF07727">
    <property type="entry name" value="RVT_2"/>
    <property type="match status" value="1"/>
</dbReference>
<dbReference type="InterPro" id="IPR043502">
    <property type="entry name" value="DNA/RNA_pol_sf"/>
</dbReference>
<evidence type="ECO:0000256" key="1">
    <source>
        <dbReference type="SAM" id="MobiDB-lite"/>
    </source>
</evidence>
<organism evidence="4 5">
    <name type="scientific">Lithospermum erythrorhizon</name>
    <name type="common">Purple gromwell</name>
    <name type="synonym">Lithospermum officinale var. erythrorhizon</name>
    <dbReference type="NCBI Taxonomy" id="34254"/>
    <lineage>
        <taxon>Eukaryota</taxon>
        <taxon>Viridiplantae</taxon>
        <taxon>Streptophyta</taxon>
        <taxon>Embryophyta</taxon>
        <taxon>Tracheophyta</taxon>
        <taxon>Spermatophyta</taxon>
        <taxon>Magnoliopsida</taxon>
        <taxon>eudicotyledons</taxon>
        <taxon>Gunneridae</taxon>
        <taxon>Pentapetalae</taxon>
        <taxon>asterids</taxon>
        <taxon>lamiids</taxon>
        <taxon>Boraginales</taxon>
        <taxon>Boraginaceae</taxon>
        <taxon>Boraginoideae</taxon>
        <taxon>Lithospermeae</taxon>
        <taxon>Lithospermum</taxon>
    </lineage>
</organism>
<dbReference type="InterPro" id="IPR013103">
    <property type="entry name" value="RVT_2"/>
</dbReference>
<keyword evidence="4" id="KW-0675">Receptor</keyword>
<feature type="domain" description="Retroviral polymerase SH3-like" evidence="3">
    <location>
        <begin position="2"/>
        <end position="37"/>
    </location>
</feature>
<evidence type="ECO:0000259" key="3">
    <source>
        <dbReference type="Pfam" id="PF25597"/>
    </source>
</evidence>
<evidence type="ECO:0000313" key="5">
    <source>
        <dbReference type="Proteomes" id="UP001454036"/>
    </source>
</evidence>
<reference evidence="4 5" key="1">
    <citation type="submission" date="2024-01" db="EMBL/GenBank/DDBJ databases">
        <title>The complete chloroplast genome sequence of Lithospermum erythrorhizon: insights into the phylogenetic relationship among Boraginaceae species and the maternal lineages of purple gromwells.</title>
        <authorList>
            <person name="Okada T."/>
            <person name="Watanabe K."/>
        </authorList>
    </citation>
    <scope>NUCLEOTIDE SEQUENCE [LARGE SCALE GENOMIC DNA]</scope>
</reference>
<dbReference type="AlphaFoldDB" id="A0AAV3NXP5"/>
<proteinExistence type="predicted"/>
<dbReference type="SUPFAM" id="SSF56672">
    <property type="entry name" value="DNA/RNA polymerases"/>
    <property type="match status" value="1"/>
</dbReference>
<keyword evidence="4" id="KW-0472">Membrane</keyword>
<keyword evidence="4" id="KW-0812">Transmembrane</keyword>
<comment type="caution">
    <text evidence="4">The sequence shown here is derived from an EMBL/GenBank/DDBJ whole genome shotgun (WGS) entry which is preliminary data.</text>
</comment>
<gene>
    <name evidence="4" type="ORF">LIER_04702</name>
</gene>
<dbReference type="Pfam" id="PF25597">
    <property type="entry name" value="SH3_retrovirus"/>
    <property type="match status" value="1"/>
</dbReference>
<dbReference type="InterPro" id="IPR057670">
    <property type="entry name" value="SH3_retrovirus"/>
</dbReference>
<name>A0AAV3NXP5_LITER</name>
<protein>
    <submittedName>
        <fullName evidence="4">Transmembrane signal receptor</fullName>
    </submittedName>
</protein>
<sequence>MSNGTKGYRLYNTETQKIIVSRDVIFEENKSWNWNIDGDQAANEEFEWEDVNIGEPVTNQEADLTNENPNNGGEPITNQGTDLIDEDPDNSDQQEESDNVPDNNIANEEELEQRRDELPQGRIRRPPRWMSDYVNLVQGTTEEDPIHFDEAVKYKKWRVAMDAEIQSIVKNKTWSLTKLPKNGKKIGMKWIYKTKKDENGNVIKHKARLVAKGYVQKEGIDYSEVFAPVARMDIVRMILSIAANQGWMVHQLDVKSAFLHGELIEEVFIEQPRGYLKKGDEDLVYKLHKALYGLKQAPRAWFSRIERHFLSEGF</sequence>
<accession>A0AAV3NXP5</accession>
<keyword evidence="5" id="KW-1185">Reference proteome</keyword>